<dbReference type="GO" id="GO:0016020">
    <property type="term" value="C:membrane"/>
    <property type="evidence" value="ECO:0007669"/>
    <property type="project" value="UniProtKB-SubCell"/>
</dbReference>
<feature type="transmembrane region" description="Helical" evidence="6">
    <location>
        <begin position="411"/>
        <end position="428"/>
    </location>
</feature>
<dbReference type="EMBL" id="CYPS01000011">
    <property type="protein sequence ID" value="CUH42116.1"/>
    <property type="molecule type" value="Genomic_DNA"/>
</dbReference>
<feature type="transmembrane region" description="Helical" evidence="6">
    <location>
        <begin position="302"/>
        <end position="321"/>
    </location>
</feature>
<feature type="transmembrane region" description="Helical" evidence="6">
    <location>
        <begin position="259"/>
        <end position="281"/>
    </location>
</feature>
<feature type="transmembrane region" description="Helical" evidence="6">
    <location>
        <begin position="34"/>
        <end position="55"/>
    </location>
</feature>
<feature type="transmembrane region" description="Helical" evidence="6">
    <location>
        <begin position="232"/>
        <end position="253"/>
    </location>
</feature>
<feature type="transmembrane region" description="Helical" evidence="6">
    <location>
        <begin position="349"/>
        <end position="368"/>
    </location>
</feature>
<dbReference type="Proteomes" id="UP000050786">
    <property type="component" value="Unassembled WGS sequence"/>
</dbReference>
<evidence type="ECO:0000256" key="3">
    <source>
        <dbReference type="ARBA" id="ARBA00022692"/>
    </source>
</evidence>
<evidence type="ECO:0000256" key="5">
    <source>
        <dbReference type="ARBA" id="ARBA00023136"/>
    </source>
</evidence>
<dbReference type="GO" id="GO:0035435">
    <property type="term" value="P:phosphate ion transmembrane transport"/>
    <property type="evidence" value="ECO:0007669"/>
    <property type="project" value="TreeGrafter"/>
</dbReference>
<feature type="transmembrane region" description="Helical" evidence="6">
    <location>
        <begin position="197"/>
        <end position="220"/>
    </location>
</feature>
<dbReference type="PANTHER" id="PTHR11101">
    <property type="entry name" value="PHOSPHATE TRANSPORTER"/>
    <property type="match status" value="1"/>
</dbReference>
<evidence type="ECO:0000256" key="1">
    <source>
        <dbReference type="ARBA" id="ARBA00004141"/>
    </source>
</evidence>
<dbReference type="GO" id="GO:0005315">
    <property type="term" value="F:phosphate transmembrane transporter activity"/>
    <property type="evidence" value="ECO:0007669"/>
    <property type="project" value="InterPro"/>
</dbReference>
<keyword evidence="2 6" id="KW-0813">Transport</keyword>
<feature type="transmembrane region" description="Helical" evidence="6">
    <location>
        <begin position="171"/>
        <end position="191"/>
    </location>
</feature>
<feature type="transmembrane region" description="Helical" evidence="6">
    <location>
        <begin position="388"/>
        <end position="405"/>
    </location>
</feature>
<evidence type="ECO:0000256" key="4">
    <source>
        <dbReference type="ARBA" id="ARBA00022989"/>
    </source>
</evidence>
<evidence type="ECO:0000256" key="2">
    <source>
        <dbReference type="ARBA" id="ARBA00022448"/>
    </source>
</evidence>
<comment type="subcellular location">
    <subcellularLocation>
        <location evidence="1 6">Membrane</location>
        <topology evidence="1 6">Multi-pass membrane protein</topology>
    </subcellularLocation>
</comment>
<evidence type="ECO:0000313" key="8">
    <source>
        <dbReference type="Proteomes" id="UP000050786"/>
    </source>
</evidence>
<feature type="transmembrane region" description="Helical" evidence="6">
    <location>
        <begin position="62"/>
        <end position="80"/>
    </location>
</feature>
<feature type="transmembrane region" description="Helical" evidence="6">
    <location>
        <begin position="139"/>
        <end position="159"/>
    </location>
</feature>
<feature type="transmembrane region" description="Helical" evidence="6">
    <location>
        <begin position="463"/>
        <end position="488"/>
    </location>
</feature>
<dbReference type="RefSeq" id="WP_058272221.1">
    <property type="nucleotide sequence ID" value="NZ_CYPS01000011.1"/>
</dbReference>
<dbReference type="PANTHER" id="PTHR11101:SF80">
    <property type="entry name" value="PHOSPHATE TRANSPORTER"/>
    <property type="match status" value="1"/>
</dbReference>
<gene>
    <name evidence="7" type="primary">pitA</name>
    <name evidence="7" type="ORF">RUM4293_01002</name>
</gene>
<dbReference type="AlphaFoldDB" id="A0A0N7LND5"/>
<organism evidence="7 8">
    <name type="scientific">Ruegeria atlantica</name>
    <dbReference type="NCBI Taxonomy" id="81569"/>
    <lineage>
        <taxon>Bacteria</taxon>
        <taxon>Pseudomonadati</taxon>
        <taxon>Pseudomonadota</taxon>
        <taxon>Alphaproteobacteria</taxon>
        <taxon>Rhodobacterales</taxon>
        <taxon>Roseobacteraceae</taxon>
        <taxon>Ruegeria</taxon>
    </lineage>
</organism>
<keyword evidence="6" id="KW-0592">Phosphate transport</keyword>
<reference evidence="8" key="1">
    <citation type="submission" date="2015-09" db="EMBL/GenBank/DDBJ databases">
        <authorList>
            <person name="Rodrigo-Torres L."/>
            <person name="Arahal D.R."/>
        </authorList>
    </citation>
    <scope>NUCLEOTIDE SEQUENCE [LARGE SCALE GENOMIC DNA]</scope>
    <source>
        <strain evidence="8">CECT 4293</strain>
    </source>
</reference>
<evidence type="ECO:0000313" key="7">
    <source>
        <dbReference type="EMBL" id="CUH42116.1"/>
    </source>
</evidence>
<evidence type="ECO:0000256" key="6">
    <source>
        <dbReference type="RuleBase" id="RU363058"/>
    </source>
</evidence>
<keyword evidence="4 6" id="KW-1133">Transmembrane helix</keyword>
<keyword evidence="3 6" id="KW-0812">Transmembrane</keyword>
<protein>
    <recommendedName>
        <fullName evidence="6">Phosphate transporter</fullName>
    </recommendedName>
</protein>
<comment type="similarity">
    <text evidence="6">Belongs to the inorganic phosphate transporter (PiT) (TC 2.A.20) family.</text>
</comment>
<keyword evidence="8" id="KW-1185">Reference proteome</keyword>
<dbReference type="Pfam" id="PF01384">
    <property type="entry name" value="PHO4"/>
    <property type="match status" value="1"/>
</dbReference>
<dbReference type="InterPro" id="IPR001204">
    <property type="entry name" value="Phos_transporter"/>
</dbReference>
<accession>A0A0N7LND5</accession>
<name>A0A0N7LND5_9RHOB</name>
<sequence>MSNTNNKNRWQALDSDLHRISRLEHANVHVARPLLAPGIALAFIVIAGLIAAILFGRADGGLIVIAAAGFGAYMAINIGANDVANNMGPAVGANALTMGGAIAIAAVAESAGALLAGGDVVSTISKGIIDPASVQNSSVFIWAMMAALISSAMWVNLATWVGAPVSTTHSVVGGVMGAGIAAAGLSAVSWGTMSAIAASWVISPVLGGAIAAGFLALIKAKIQYQDDKIAAARRWVPILVAVMAGAFATYLSVKGLKRIVKIDLEIALLIGLTSGILAWAVTVPWVRRKSEGLENRTKSLKVLFGLPLVISAGFLSFAHGANDVANAVGPLAAIAHAAEFGDFASKVTIPTWVMVIGAFGISFGLFLFGPKLVRMVGSQITKLNPMRAFCVALSAAITVIVASWLGLPVSSTHIAVGAVFGVGFYREWNQDRRRKQSNDRRPPELRLAREEQRRRKLVRRSHFMTIIAAWVITVPAAATMSAVIFWILTAFT</sequence>
<proteinExistence type="inferred from homology"/>
<keyword evidence="5 6" id="KW-0472">Membrane</keyword>